<feature type="domain" description="ABC transporter" evidence="8">
    <location>
        <begin position="6"/>
        <end position="252"/>
    </location>
</feature>
<evidence type="ECO:0000256" key="7">
    <source>
        <dbReference type="ARBA" id="ARBA00023136"/>
    </source>
</evidence>
<name>A0A847HFU8_9CORY</name>
<dbReference type="InterPro" id="IPR050388">
    <property type="entry name" value="ABC_Ni/Peptide_Import"/>
</dbReference>
<dbReference type="SMART" id="SM00382">
    <property type="entry name" value="AAA"/>
    <property type="match status" value="2"/>
</dbReference>
<keyword evidence="7" id="KW-0472">Membrane</keyword>
<dbReference type="PANTHER" id="PTHR43297">
    <property type="entry name" value="OLIGOPEPTIDE TRANSPORT ATP-BINDING PROTEIN APPD"/>
    <property type="match status" value="1"/>
</dbReference>
<dbReference type="InterPro" id="IPR003439">
    <property type="entry name" value="ABC_transporter-like_ATP-bd"/>
</dbReference>
<keyword evidence="3" id="KW-0813">Transport</keyword>
<dbReference type="SUPFAM" id="SSF52540">
    <property type="entry name" value="P-loop containing nucleoside triphosphate hydrolases"/>
    <property type="match status" value="2"/>
</dbReference>
<protein>
    <submittedName>
        <fullName evidence="9">ABC transporter ATP-binding protein</fullName>
    </submittedName>
</protein>
<evidence type="ECO:0000256" key="4">
    <source>
        <dbReference type="ARBA" id="ARBA00022475"/>
    </source>
</evidence>
<dbReference type="FunFam" id="3.40.50.300:FF:000016">
    <property type="entry name" value="Oligopeptide ABC transporter ATP-binding component"/>
    <property type="match status" value="1"/>
</dbReference>
<evidence type="ECO:0000313" key="10">
    <source>
        <dbReference type="Proteomes" id="UP000523614"/>
    </source>
</evidence>
<dbReference type="Pfam" id="PF08352">
    <property type="entry name" value="oligo_HPY"/>
    <property type="match status" value="2"/>
</dbReference>
<evidence type="ECO:0000256" key="1">
    <source>
        <dbReference type="ARBA" id="ARBA00004202"/>
    </source>
</evidence>
<keyword evidence="4" id="KW-1003">Cell membrane</keyword>
<gene>
    <name evidence="9" type="ORF">GX570_12570</name>
</gene>
<dbReference type="Proteomes" id="UP000523614">
    <property type="component" value="Unassembled WGS sequence"/>
</dbReference>
<evidence type="ECO:0000256" key="3">
    <source>
        <dbReference type="ARBA" id="ARBA00022448"/>
    </source>
</evidence>
<dbReference type="InterPro" id="IPR013563">
    <property type="entry name" value="Oligopep_ABC_C"/>
</dbReference>
<comment type="similarity">
    <text evidence="2">Belongs to the ABC transporter superfamily.</text>
</comment>
<dbReference type="CDD" id="cd03257">
    <property type="entry name" value="ABC_NikE_OppD_transporters"/>
    <property type="match status" value="2"/>
</dbReference>
<feature type="domain" description="ABC transporter" evidence="8">
    <location>
        <begin position="277"/>
        <end position="522"/>
    </location>
</feature>
<dbReference type="GO" id="GO:0005524">
    <property type="term" value="F:ATP binding"/>
    <property type="evidence" value="ECO:0007669"/>
    <property type="project" value="UniProtKB-KW"/>
</dbReference>
<dbReference type="GO" id="GO:0005886">
    <property type="term" value="C:plasma membrane"/>
    <property type="evidence" value="ECO:0007669"/>
    <property type="project" value="UniProtKB-SubCell"/>
</dbReference>
<dbReference type="PROSITE" id="PS50893">
    <property type="entry name" value="ABC_TRANSPORTER_2"/>
    <property type="match status" value="2"/>
</dbReference>
<keyword evidence="6 9" id="KW-0067">ATP-binding</keyword>
<dbReference type="Gene3D" id="3.40.50.300">
    <property type="entry name" value="P-loop containing nucleotide triphosphate hydrolases"/>
    <property type="match status" value="2"/>
</dbReference>
<accession>A0A847HFU8</accession>
<dbReference type="Pfam" id="PF00005">
    <property type="entry name" value="ABC_tran"/>
    <property type="match status" value="2"/>
</dbReference>
<dbReference type="NCBIfam" id="NF008453">
    <property type="entry name" value="PRK11308.1"/>
    <property type="match status" value="2"/>
</dbReference>
<dbReference type="PROSITE" id="PS00211">
    <property type="entry name" value="ABC_TRANSPORTER_1"/>
    <property type="match status" value="2"/>
</dbReference>
<evidence type="ECO:0000256" key="6">
    <source>
        <dbReference type="ARBA" id="ARBA00022840"/>
    </source>
</evidence>
<comment type="caution">
    <text evidence="9">The sequence shown here is derived from an EMBL/GenBank/DDBJ whole genome shotgun (WGS) entry which is preliminary data.</text>
</comment>
<dbReference type="GO" id="GO:0015833">
    <property type="term" value="P:peptide transport"/>
    <property type="evidence" value="ECO:0007669"/>
    <property type="project" value="InterPro"/>
</dbReference>
<evidence type="ECO:0000256" key="2">
    <source>
        <dbReference type="ARBA" id="ARBA00005417"/>
    </source>
</evidence>
<dbReference type="EMBL" id="JAAYYP010000463">
    <property type="protein sequence ID" value="NLF92155.1"/>
    <property type="molecule type" value="Genomic_DNA"/>
</dbReference>
<dbReference type="InterPro" id="IPR017871">
    <property type="entry name" value="ABC_transporter-like_CS"/>
</dbReference>
<keyword evidence="5" id="KW-0547">Nucleotide-binding</keyword>
<reference evidence="9 10" key="1">
    <citation type="journal article" date="2020" name="Biotechnol. Biofuels">
        <title>New insights from the biogas microbiome by comprehensive genome-resolved metagenomics of nearly 1600 species originating from multiple anaerobic digesters.</title>
        <authorList>
            <person name="Campanaro S."/>
            <person name="Treu L."/>
            <person name="Rodriguez-R L.M."/>
            <person name="Kovalovszki A."/>
            <person name="Ziels R.M."/>
            <person name="Maus I."/>
            <person name="Zhu X."/>
            <person name="Kougias P.G."/>
            <person name="Basile A."/>
            <person name="Luo G."/>
            <person name="Schluter A."/>
            <person name="Konstantinidis K.T."/>
            <person name="Angelidaki I."/>
        </authorList>
    </citation>
    <scope>NUCLEOTIDE SEQUENCE [LARGE SCALE GENOMIC DNA]</scope>
    <source>
        <strain evidence="9">AS06rmzACSIP_235</strain>
    </source>
</reference>
<dbReference type="InterPro" id="IPR003593">
    <property type="entry name" value="AAA+_ATPase"/>
</dbReference>
<dbReference type="NCBIfam" id="NF007739">
    <property type="entry name" value="PRK10419.1"/>
    <property type="match status" value="2"/>
</dbReference>
<organism evidence="9 10">
    <name type="scientific">Corynebacterium marinum</name>
    <dbReference type="NCBI Taxonomy" id="349751"/>
    <lineage>
        <taxon>Bacteria</taxon>
        <taxon>Bacillati</taxon>
        <taxon>Actinomycetota</taxon>
        <taxon>Actinomycetes</taxon>
        <taxon>Mycobacteriales</taxon>
        <taxon>Corynebacteriaceae</taxon>
        <taxon>Corynebacterium</taxon>
    </lineage>
</organism>
<dbReference type="GO" id="GO:0016887">
    <property type="term" value="F:ATP hydrolysis activity"/>
    <property type="evidence" value="ECO:0007669"/>
    <property type="project" value="InterPro"/>
</dbReference>
<dbReference type="InterPro" id="IPR027417">
    <property type="entry name" value="P-loop_NTPase"/>
</dbReference>
<evidence type="ECO:0000313" key="9">
    <source>
        <dbReference type="EMBL" id="NLF92155.1"/>
    </source>
</evidence>
<dbReference type="PANTHER" id="PTHR43297:SF2">
    <property type="entry name" value="DIPEPTIDE TRANSPORT ATP-BINDING PROTEIN DPPD"/>
    <property type="match status" value="1"/>
</dbReference>
<comment type="subcellular location">
    <subcellularLocation>
        <location evidence="1">Cell membrane</location>
        <topology evidence="1">Peripheral membrane protein</topology>
    </subcellularLocation>
</comment>
<evidence type="ECO:0000259" key="8">
    <source>
        <dbReference type="PROSITE" id="PS50893"/>
    </source>
</evidence>
<sequence>MAPPLLSIRDLHITFAQPRPAVEKIDLDVHAGEILALVGESGSGKSMTARAAIGLLPPGATATGSVKFHGLELLGAQESVLDAHRGRSIALVFQDPQSALNPVKRIGWQIGEAIRAHRTAPSLEVEEHAIELLTQVELPDPASLVGKYPHQLSGGQKQRVAIALALANDPELLIADEPTTALDVTVQQEILSLLRSISSRRGTGVLLITHNMGVVAQYADRVAVLREGRVLEADTTAALFTDPQHPYTRQLLDAVPTLDRTAPAGPGAAASESNIHLTVENVAVTYPAAGGTPPFQALRGVTLSVRRGEVLGVVGESGSGKTTLGRVVTGLIAPGTGTVRLDGRDLHGLSRRELRRLRRELAFIPQDPAASLNPRRTIADSIREPLDVHRIGDRAARGRRVTELLHAVSLPVSFARRYPDELSGGQRQRVAIARALALTPRLIVADEPTSALDVSVQAEVIDLFRRLQAELGFAAIFISHDLAVIGQVADKVAVLRHGEILEYDDTSTVYGSPATDYTRRLLDAVPAPRLPALALT</sequence>
<dbReference type="AlphaFoldDB" id="A0A847HFU8"/>
<proteinExistence type="inferred from homology"/>
<evidence type="ECO:0000256" key="5">
    <source>
        <dbReference type="ARBA" id="ARBA00022741"/>
    </source>
</evidence>